<dbReference type="EMBL" id="LJQC01000099">
    <property type="protein sequence ID" value="KPX09948.1"/>
    <property type="molecule type" value="Genomic_DNA"/>
</dbReference>
<dbReference type="GO" id="GO:0016301">
    <property type="term" value="F:kinase activity"/>
    <property type="evidence" value="ECO:0007669"/>
    <property type="project" value="UniProtKB-KW"/>
</dbReference>
<dbReference type="Proteomes" id="UP000051335">
    <property type="component" value="Unassembled WGS sequence"/>
</dbReference>
<evidence type="ECO:0000313" key="5">
    <source>
        <dbReference type="Proteomes" id="UP000051335"/>
    </source>
</evidence>
<reference evidence="4 5" key="1">
    <citation type="submission" date="2015-09" db="EMBL/GenBank/DDBJ databases">
        <title>Genome announcement of multiple Pseudomonas syringae strains.</title>
        <authorList>
            <person name="Thakur S."/>
            <person name="Wang P.W."/>
            <person name="Gong Y."/>
            <person name="Weir B.S."/>
            <person name="Guttman D.S."/>
        </authorList>
    </citation>
    <scope>NUCLEOTIDE SEQUENCE [LARGE SCALE GENOMIC DNA]</scope>
    <source>
        <strain evidence="4 5">ICMP17001</strain>
    </source>
</reference>
<dbReference type="Gene3D" id="3.40.1190.20">
    <property type="match status" value="1"/>
</dbReference>
<gene>
    <name evidence="4" type="ORF">ALO75_04918</name>
</gene>
<keyword evidence="5" id="KW-1185">Reference proteome</keyword>
<evidence type="ECO:0000256" key="2">
    <source>
        <dbReference type="ARBA" id="ARBA00022777"/>
    </source>
</evidence>
<evidence type="ECO:0000313" key="4">
    <source>
        <dbReference type="EMBL" id="KPX09948.1"/>
    </source>
</evidence>
<evidence type="ECO:0000256" key="1">
    <source>
        <dbReference type="ARBA" id="ARBA00022679"/>
    </source>
</evidence>
<keyword evidence="1" id="KW-0808">Transferase</keyword>
<dbReference type="PANTHER" id="PTHR10584">
    <property type="entry name" value="SUGAR KINASE"/>
    <property type="match status" value="1"/>
</dbReference>
<feature type="domain" description="Carbohydrate kinase PfkB" evidence="3">
    <location>
        <begin position="32"/>
        <end position="317"/>
    </location>
</feature>
<dbReference type="InterPro" id="IPR011611">
    <property type="entry name" value="PfkB_dom"/>
</dbReference>
<dbReference type="PATRIC" id="fig|317659.3.peg.4378"/>
<organism evidence="4 5">
    <name type="scientific">Pseudomonas syringae pv. coryli</name>
    <dbReference type="NCBI Taxonomy" id="317659"/>
    <lineage>
        <taxon>Bacteria</taxon>
        <taxon>Pseudomonadati</taxon>
        <taxon>Pseudomonadota</taxon>
        <taxon>Gammaproteobacteria</taxon>
        <taxon>Pseudomonadales</taxon>
        <taxon>Pseudomonadaceae</taxon>
        <taxon>Pseudomonas</taxon>
    </lineage>
</organism>
<dbReference type="Pfam" id="PF00294">
    <property type="entry name" value="PfkB"/>
    <property type="match status" value="1"/>
</dbReference>
<comment type="caution">
    <text evidence="4">The sequence shown here is derived from an EMBL/GenBank/DDBJ whole genome shotgun (WGS) entry which is preliminary data.</text>
</comment>
<dbReference type="PANTHER" id="PTHR10584:SF167">
    <property type="entry name" value="PFKB DOMAIN PROTEIN"/>
    <property type="match status" value="1"/>
</dbReference>
<evidence type="ECO:0000259" key="3">
    <source>
        <dbReference type="Pfam" id="PF00294"/>
    </source>
</evidence>
<dbReference type="AlphaFoldDB" id="A0A0P9REC7"/>
<keyword evidence="2 4" id="KW-0418">Kinase</keyword>
<proteinExistence type="predicted"/>
<protein>
    <submittedName>
        <fullName evidence="4">PfkB family carbohydrate kinase</fullName>
    </submittedName>
</protein>
<sequence>MSPVACMRCSAGHVIAASLPKRLPMPAKLFYTGQVVVDLVMAIDRLPPSGGDVLATSATFEAGGGFNVMAAACRNGLRTVYLGRHGQGRFGDLARQAMRDEGVEIATMPVPGEDTGLAVALVEASAERSFISYVGAEGGLSAADLHGVQVSAEDYVFVSGYSLVHKNKVTALLAWLGGLPSGTAVVFDPGPLVDALHSVEMRAVLPLISLWSSNCEEALRFTQTRTPTDALHRLASILREDALIVIRDGPAGCWIHHAGQTRLIPGFAVTAIDTNGAGDAHAGVLLAELARGSSVDRAALRANAAAAIAVTRRGPATAPGREEVDALVGADF</sequence>
<accession>A0A0P9REC7</accession>
<dbReference type="SUPFAM" id="SSF53613">
    <property type="entry name" value="Ribokinase-like"/>
    <property type="match status" value="1"/>
</dbReference>
<dbReference type="InterPro" id="IPR029056">
    <property type="entry name" value="Ribokinase-like"/>
</dbReference>
<name>A0A0P9REC7_9PSED</name>